<dbReference type="InterPro" id="IPR052711">
    <property type="entry name" value="Zinc_ADH-like"/>
</dbReference>
<feature type="domain" description="Enoyl reductase (ER)" evidence="1">
    <location>
        <begin position="9"/>
        <end position="323"/>
    </location>
</feature>
<dbReference type="PANTHER" id="PTHR45033">
    <property type="match status" value="1"/>
</dbReference>
<dbReference type="Pfam" id="PF08240">
    <property type="entry name" value="ADH_N"/>
    <property type="match status" value="1"/>
</dbReference>
<dbReference type="InterPro" id="IPR013154">
    <property type="entry name" value="ADH-like_N"/>
</dbReference>
<dbReference type="Gene3D" id="3.40.50.720">
    <property type="entry name" value="NAD(P)-binding Rossmann-like Domain"/>
    <property type="match status" value="1"/>
</dbReference>
<evidence type="ECO:0000259" key="1">
    <source>
        <dbReference type="SMART" id="SM00829"/>
    </source>
</evidence>
<comment type="caution">
    <text evidence="2">The sequence shown here is derived from an EMBL/GenBank/DDBJ whole genome shotgun (WGS) entry which is preliminary data.</text>
</comment>
<organism evidence="2 3">
    <name type="scientific">Tigheibacillus halophilus</name>
    <dbReference type="NCBI Taxonomy" id="361280"/>
    <lineage>
        <taxon>Bacteria</taxon>
        <taxon>Bacillati</taxon>
        <taxon>Bacillota</taxon>
        <taxon>Bacilli</taxon>
        <taxon>Bacillales</taxon>
        <taxon>Bacillaceae</taxon>
        <taxon>Tigheibacillus</taxon>
    </lineage>
</organism>
<dbReference type="PANTHER" id="PTHR45033:SF3">
    <property type="entry name" value="DEHYDROGENASE, PUTATIVE (AFU_ORTHOLOGUE AFUA_2G13270)-RELATED"/>
    <property type="match status" value="1"/>
</dbReference>
<dbReference type="SMART" id="SM00829">
    <property type="entry name" value="PKS_ER"/>
    <property type="match status" value="1"/>
</dbReference>
<gene>
    <name evidence="2" type="ORF">RWE15_19960</name>
</gene>
<proteinExistence type="predicted"/>
<dbReference type="SUPFAM" id="SSF50129">
    <property type="entry name" value="GroES-like"/>
    <property type="match status" value="1"/>
</dbReference>
<accession>A0ABU5CAE4</accession>
<sequence length="326" mass="35114">MKAFVFEHGHYKMKEMTNPTAGHGEVIVSLKCAGLNHRDLFIGKRLGNDKDALILGSDGAGVITAVGDDVKNVSVGDEVIINPSLGWPDNSVVPPAGFDILGMPDNGTFAEKIVIAASQVEKKPAYLTWQEAGVLALSGMTGYRAMFTKGELKKGQTVFIPGAGSGVATYLISFAASIGAKVIVTSRSEQKQQLAKQLGAHIVLDSDSDWSEALKNETIDLVIDSVGQATFNKSFALLKPGGRFVVFGSSTDDTVELNLRQFFYAQQRLIGSTMASREELLDMLSFMDKHQIHPVVDTDFELTDAKKAMEHLEGGKQFGKVALCIS</sequence>
<dbReference type="Proteomes" id="UP001281447">
    <property type="component" value="Unassembled WGS sequence"/>
</dbReference>
<keyword evidence="3" id="KW-1185">Reference proteome</keyword>
<dbReference type="InterPro" id="IPR020843">
    <property type="entry name" value="ER"/>
</dbReference>
<reference evidence="2 3" key="1">
    <citation type="submission" date="2023-10" db="EMBL/GenBank/DDBJ databases">
        <title>Virgibacillus halophilus 5B73C genome.</title>
        <authorList>
            <person name="Miliotis G."/>
            <person name="Sengupta P."/>
            <person name="Hameed A."/>
            <person name="Chuvochina M."/>
            <person name="Mcdonagh F."/>
            <person name="Simpson A.C."/>
            <person name="Singh N.K."/>
            <person name="Rekha P.D."/>
            <person name="Raman K."/>
            <person name="Hugenholtz P."/>
            <person name="Venkateswaran K."/>
        </authorList>
    </citation>
    <scope>NUCLEOTIDE SEQUENCE [LARGE SCALE GENOMIC DNA]</scope>
    <source>
        <strain evidence="2 3">5B73C</strain>
    </source>
</reference>
<dbReference type="RefSeq" id="WP_390352850.1">
    <property type="nucleotide sequence ID" value="NZ_JBHUIZ010000003.1"/>
</dbReference>
<dbReference type="Pfam" id="PF00107">
    <property type="entry name" value="ADH_zinc_N"/>
    <property type="match status" value="1"/>
</dbReference>
<dbReference type="InterPro" id="IPR011032">
    <property type="entry name" value="GroES-like_sf"/>
</dbReference>
<dbReference type="SUPFAM" id="SSF51735">
    <property type="entry name" value="NAD(P)-binding Rossmann-fold domains"/>
    <property type="match status" value="1"/>
</dbReference>
<dbReference type="EMBL" id="JAWDIP010000004">
    <property type="protein sequence ID" value="MDY0396210.1"/>
    <property type="molecule type" value="Genomic_DNA"/>
</dbReference>
<evidence type="ECO:0000313" key="2">
    <source>
        <dbReference type="EMBL" id="MDY0396210.1"/>
    </source>
</evidence>
<name>A0ABU5CAE4_9BACI</name>
<dbReference type="InterPro" id="IPR036291">
    <property type="entry name" value="NAD(P)-bd_dom_sf"/>
</dbReference>
<dbReference type="InterPro" id="IPR013149">
    <property type="entry name" value="ADH-like_C"/>
</dbReference>
<evidence type="ECO:0000313" key="3">
    <source>
        <dbReference type="Proteomes" id="UP001281447"/>
    </source>
</evidence>
<protein>
    <submittedName>
        <fullName evidence="2">Zinc-binding dehydrogenase</fullName>
    </submittedName>
</protein>
<dbReference type="Gene3D" id="3.90.180.10">
    <property type="entry name" value="Medium-chain alcohol dehydrogenases, catalytic domain"/>
    <property type="match status" value="1"/>
</dbReference>